<accession>A0A0H5PYV9</accession>
<organism evidence="1">
    <name type="scientific">uncultured prokaryote</name>
    <dbReference type="NCBI Taxonomy" id="198431"/>
    <lineage>
        <taxon>unclassified sequences</taxon>
        <taxon>environmental samples</taxon>
    </lineage>
</organism>
<keyword evidence="1" id="KW-0614">Plasmid</keyword>
<dbReference type="EMBL" id="LN852906">
    <property type="protein sequence ID" value="CRY94329.1"/>
    <property type="molecule type" value="Genomic_DNA"/>
</dbReference>
<reference evidence="1" key="1">
    <citation type="submission" date="2015-06" db="EMBL/GenBank/DDBJ databases">
        <authorList>
            <person name="Joergensen T."/>
        </authorList>
    </citation>
    <scope>NUCLEOTIDE SEQUENCE</scope>
    <source>
        <plasmid evidence="1">pRGRH0233</plasmid>
    </source>
</reference>
<proteinExistence type="predicted"/>
<sequence>MHLSGFLANHNLKTFEKKFLRLGYKTIYKDKRSKIMLKGNNELVRFHLSESFTYNGRNGCWCWDSKNVGVFFECFEKRNDVIC</sequence>
<evidence type="ECO:0000313" key="1">
    <source>
        <dbReference type="EMBL" id="CRY94329.1"/>
    </source>
</evidence>
<geneLocation type="plasmid" evidence="1">
    <name>pRGRH0233</name>
</geneLocation>
<dbReference type="AlphaFoldDB" id="A0A0H5PYV9"/>
<reference evidence="1" key="2">
    <citation type="submission" date="2015-07" db="EMBL/GenBank/DDBJ databases">
        <title>Plasmids, circular viruses and viroids from rat gut.</title>
        <authorList>
            <person name="Jorgensen T.J."/>
            <person name="Hansen M.A."/>
            <person name="Xu Z."/>
            <person name="Tabak M.A."/>
            <person name="Sorensen S.J."/>
            <person name="Hansen L.H."/>
        </authorList>
    </citation>
    <scope>NUCLEOTIDE SEQUENCE</scope>
    <source>
        <plasmid evidence="1">pRGRH0233</plasmid>
    </source>
</reference>
<protein>
    <submittedName>
        <fullName evidence="1">Uncharacterized protein</fullName>
    </submittedName>
</protein>
<name>A0A0H5PYV9_9ZZZZ</name>